<protein>
    <submittedName>
        <fullName evidence="7">DNA-binding transcriptional regulator, AcrR family</fullName>
    </submittedName>
</protein>
<organism evidence="7 8">
    <name type="scientific">Salimicrobium halophilum</name>
    <dbReference type="NCBI Taxonomy" id="86666"/>
    <lineage>
        <taxon>Bacteria</taxon>
        <taxon>Bacillati</taxon>
        <taxon>Bacillota</taxon>
        <taxon>Bacilli</taxon>
        <taxon>Bacillales</taxon>
        <taxon>Bacillaceae</taxon>
        <taxon>Salimicrobium</taxon>
    </lineage>
</organism>
<dbReference type="PROSITE" id="PS01081">
    <property type="entry name" value="HTH_TETR_1"/>
    <property type="match status" value="1"/>
</dbReference>
<dbReference type="PANTHER" id="PTHR43479">
    <property type="entry name" value="ACREF/ENVCD OPERON REPRESSOR-RELATED"/>
    <property type="match status" value="1"/>
</dbReference>
<gene>
    <name evidence="7" type="ORF">SAMN04490247_0752</name>
</gene>
<keyword evidence="2" id="KW-0805">Transcription regulation</keyword>
<proteinExistence type="predicted"/>
<dbReference type="InterPro" id="IPR001647">
    <property type="entry name" value="HTH_TetR"/>
</dbReference>
<keyword evidence="8" id="KW-1185">Reference proteome</keyword>
<dbReference type="InterPro" id="IPR023772">
    <property type="entry name" value="DNA-bd_HTH_TetR-type_CS"/>
</dbReference>
<dbReference type="Proteomes" id="UP000199225">
    <property type="component" value="Unassembled WGS sequence"/>
</dbReference>
<dbReference type="InterPro" id="IPR009057">
    <property type="entry name" value="Homeodomain-like_sf"/>
</dbReference>
<feature type="DNA-binding region" description="H-T-H motif" evidence="5">
    <location>
        <begin position="25"/>
        <end position="44"/>
    </location>
</feature>
<evidence type="ECO:0000256" key="4">
    <source>
        <dbReference type="ARBA" id="ARBA00023163"/>
    </source>
</evidence>
<dbReference type="STRING" id="86666.SAMN04490247_0752"/>
<evidence type="ECO:0000313" key="8">
    <source>
        <dbReference type="Proteomes" id="UP000199225"/>
    </source>
</evidence>
<keyword evidence="3 5" id="KW-0238">DNA-binding</keyword>
<dbReference type="Pfam" id="PF00440">
    <property type="entry name" value="TetR_N"/>
    <property type="match status" value="1"/>
</dbReference>
<dbReference type="FunFam" id="1.10.10.60:FF:000141">
    <property type="entry name" value="TetR family transcriptional regulator"/>
    <property type="match status" value="1"/>
</dbReference>
<dbReference type="GO" id="GO:0003677">
    <property type="term" value="F:DNA binding"/>
    <property type="evidence" value="ECO:0007669"/>
    <property type="project" value="UniProtKB-UniRule"/>
</dbReference>
<name>A0A1G8R2K5_9BACI</name>
<evidence type="ECO:0000256" key="3">
    <source>
        <dbReference type="ARBA" id="ARBA00023125"/>
    </source>
</evidence>
<evidence type="ECO:0000256" key="1">
    <source>
        <dbReference type="ARBA" id="ARBA00022491"/>
    </source>
</evidence>
<accession>A0A1G8R2K5</accession>
<keyword evidence="4" id="KW-0804">Transcription</keyword>
<dbReference type="SUPFAM" id="SSF46689">
    <property type="entry name" value="Homeodomain-like"/>
    <property type="match status" value="1"/>
</dbReference>
<reference evidence="8" key="1">
    <citation type="submission" date="2016-10" db="EMBL/GenBank/DDBJ databases">
        <authorList>
            <person name="Varghese N."/>
            <person name="Submissions S."/>
        </authorList>
    </citation>
    <scope>NUCLEOTIDE SEQUENCE [LARGE SCALE GENOMIC DNA]</scope>
    <source>
        <strain evidence="8">DSM 4771</strain>
    </source>
</reference>
<dbReference type="GO" id="GO:0045892">
    <property type="term" value="P:negative regulation of DNA-templated transcription"/>
    <property type="evidence" value="ECO:0007669"/>
    <property type="project" value="UniProtKB-ARBA"/>
</dbReference>
<dbReference type="Gene3D" id="1.10.357.10">
    <property type="entry name" value="Tetracycline Repressor, domain 2"/>
    <property type="match status" value="1"/>
</dbReference>
<dbReference type="PANTHER" id="PTHR43479:SF22">
    <property type="entry name" value="TRANSCRIPTIONAL REGULATOR, TETR FAMILY"/>
    <property type="match status" value="1"/>
</dbReference>
<evidence type="ECO:0000259" key="6">
    <source>
        <dbReference type="PROSITE" id="PS50977"/>
    </source>
</evidence>
<keyword evidence="1" id="KW-0678">Repressor</keyword>
<dbReference type="PROSITE" id="PS50977">
    <property type="entry name" value="HTH_TETR_2"/>
    <property type="match status" value="1"/>
</dbReference>
<dbReference type="PRINTS" id="PR00455">
    <property type="entry name" value="HTHTETR"/>
</dbReference>
<sequence length="291" mass="33906">MNPKKLNILEAAIHLFADKGFHATSIQEIADESGVSKGTIYLYFSSKNELITSLFSYYHEELQKKIKKIDGEIIGATERFERKIYVYLEELWKRKELIMLQIREQSLTVDETTIEVIQTIRHDIFEADKKMLLDMYGEDFRPYLVDGALLLESIRASVHQLLLLDHIEVTIDRLAAFIMHRMDELANGMIDKRNAPLLNERMFREPMTETDQQKSAKEALIEMERKLEVIDLPDDRNSELQGAIDFLYEEISKTTPQSFIIKGMLANFRNIPEMKETRLTLASRLEITLDD</sequence>
<dbReference type="RefSeq" id="WP_176757417.1">
    <property type="nucleotide sequence ID" value="NZ_FNEV01000002.1"/>
</dbReference>
<evidence type="ECO:0000256" key="2">
    <source>
        <dbReference type="ARBA" id="ARBA00023015"/>
    </source>
</evidence>
<dbReference type="AlphaFoldDB" id="A0A1G8R2K5"/>
<evidence type="ECO:0000313" key="7">
    <source>
        <dbReference type="EMBL" id="SDJ10630.1"/>
    </source>
</evidence>
<feature type="domain" description="HTH tetR-type" evidence="6">
    <location>
        <begin position="2"/>
        <end position="62"/>
    </location>
</feature>
<dbReference type="EMBL" id="FNEV01000002">
    <property type="protein sequence ID" value="SDJ10630.1"/>
    <property type="molecule type" value="Genomic_DNA"/>
</dbReference>
<evidence type="ECO:0000256" key="5">
    <source>
        <dbReference type="PROSITE-ProRule" id="PRU00335"/>
    </source>
</evidence>
<dbReference type="InterPro" id="IPR050624">
    <property type="entry name" value="HTH-type_Tx_Regulator"/>
</dbReference>